<accession>A0A0T5VME9</accession>
<sequence>MWFFNKNPKSLSHIWCLKWKSDLINQFMDIESFYTGCLTAQGEKIYLGDKIRGKFFYKMQVQYEMETQSFVLVSQNPQSPYRKYLLSDLEKIEGLNIVGNQLFFKEPKVGEKVKITVDNKGEFFPFGSMVEIIELTDEWHVQAKSLDSEQLITLKIGEFLEDRSIY</sequence>
<dbReference type="Proteomes" id="UP000051950">
    <property type="component" value="Unassembled WGS sequence"/>
</dbReference>
<evidence type="ECO:0000313" key="2">
    <source>
        <dbReference type="Proteomes" id="UP000051950"/>
    </source>
</evidence>
<organism evidence="1 2">
    <name type="scientific">Pedobacter ginsenosidimutans</name>
    <dbReference type="NCBI Taxonomy" id="687842"/>
    <lineage>
        <taxon>Bacteria</taxon>
        <taxon>Pseudomonadati</taxon>
        <taxon>Bacteroidota</taxon>
        <taxon>Sphingobacteriia</taxon>
        <taxon>Sphingobacteriales</taxon>
        <taxon>Sphingobacteriaceae</taxon>
        <taxon>Pedobacter</taxon>
    </lineage>
</organism>
<comment type="caution">
    <text evidence="1">The sequence shown here is derived from an EMBL/GenBank/DDBJ whole genome shotgun (WGS) entry which is preliminary data.</text>
</comment>
<proteinExistence type="predicted"/>
<name>A0A0T5VME9_9SPHI</name>
<dbReference type="AlphaFoldDB" id="A0A0T5VME9"/>
<evidence type="ECO:0000313" key="1">
    <source>
        <dbReference type="EMBL" id="KRT14973.1"/>
    </source>
</evidence>
<dbReference type="EMBL" id="LMZQ01000013">
    <property type="protein sequence ID" value="KRT14973.1"/>
    <property type="molecule type" value="Genomic_DNA"/>
</dbReference>
<reference evidence="1 2" key="1">
    <citation type="submission" date="2015-11" db="EMBL/GenBank/DDBJ databases">
        <title>Sequence of Pedobacter ginsenosidimutans.</title>
        <authorList>
            <person name="Carson E."/>
            <person name="Keyser V."/>
            <person name="Newman J."/>
            <person name="Miller J."/>
        </authorList>
    </citation>
    <scope>NUCLEOTIDE SEQUENCE [LARGE SCALE GENOMIC DNA]</scope>
    <source>
        <strain evidence="1 2">KACC 14530</strain>
    </source>
</reference>
<gene>
    <name evidence="1" type="ORF">ASU31_16790</name>
</gene>
<keyword evidence="2" id="KW-1185">Reference proteome</keyword>
<protein>
    <submittedName>
        <fullName evidence="1">Uncharacterized protein</fullName>
    </submittedName>
</protein>